<dbReference type="EMBL" id="JAMYWD010000005">
    <property type="protein sequence ID" value="KAJ4970380.1"/>
    <property type="molecule type" value="Genomic_DNA"/>
</dbReference>
<dbReference type="AlphaFoldDB" id="A0A9Q0QSM3"/>
<dbReference type="Proteomes" id="UP001141806">
    <property type="component" value="Unassembled WGS sequence"/>
</dbReference>
<feature type="region of interest" description="Disordered" evidence="1">
    <location>
        <begin position="61"/>
        <end position="87"/>
    </location>
</feature>
<accession>A0A9Q0QSM3</accession>
<dbReference type="PANTHER" id="PTHR33785:SF2">
    <property type="entry name" value="DUF1685 DOMAIN-CONTAINING PROTEIN"/>
    <property type="match status" value="1"/>
</dbReference>
<keyword evidence="3" id="KW-1185">Reference proteome</keyword>
<reference evidence="2" key="1">
    <citation type="journal article" date="2023" name="Plant J.">
        <title>The genome of the king protea, Protea cynaroides.</title>
        <authorList>
            <person name="Chang J."/>
            <person name="Duong T.A."/>
            <person name="Schoeman C."/>
            <person name="Ma X."/>
            <person name="Roodt D."/>
            <person name="Barker N."/>
            <person name="Li Z."/>
            <person name="Van de Peer Y."/>
            <person name="Mizrachi E."/>
        </authorList>
    </citation>
    <scope>NUCLEOTIDE SEQUENCE</scope>
    <source>
        <tissue evidence="2">Young leaves</tissue>
    </source>
</reference>
<gene>
    <name evidence="2" type="ORF">NE237_003479</name>
</gene>
<comment type="caution">
    <text evidence="2">The sequence shown here is derived from an EMBL/GenBank/DDBJ whole genome shotgun (WGS) entry which is preliminary data.</text>
</comment>
<name>A0A9Q0QSM3_9MAGN</name>
<dbReference type="PANTHER" id="PTHR33785">
    <property type="entry name" value="OS06G0550800 PROTEIN"/>
    <property type="match status" value="1"/>
</dbReference>
<organism evidence="2 3">
    <name type="scientific">Protea cynaroides</name>
    <dbReference type="NCBI Taxonomy" id="273540"/>
    <lineage>
        <taxon>Eukaryota</taxon>
        <taxon>Viridiplantae</taxon>
        <taxon>Streptophyta</taxon>
        <taxon>Embryophyta</taxon>
        <taxon>Tracheophyta</taxon>
        <taxon>Spermatophyta</taxon>
        <taxon>Magnoliopsida</taxon>
        <taxon>Proteales</taxon>
        <taxon>Proteaceae</taxon>
        <taxon>Protea</taxon>
    </lineage>
</organism>
<sequence>MDDHCFPDLVGAMDRLWFHQIILFSESITVISPKITISISETPESPLSSSSNFSAPTYSEDEILSASSSTPPQDDFNNEAEESRPTRLNLEKTKIRYQSSSPLVKKTPKLLRYSSFEGMSLRRTKSCKSEWELEFEELKGFKDLGFTFKKEQLTPRMMSVIPGLQRLEEYEERAFKDDEIQIDSEEEERRVTKPYLSEAWLIKRPDSPLLNLRMPRGSATADMKKHLRYWARTVADEIQQES</sequence>
<evidence type="ECO:0000256" key="1">
    <source>
        <dbReference type="SAM" id="MobiDB-lite"/>
    </source>
</evidence>
<evidence type="ECO:0000313" key="3">
    <source>
        <dbReference type="Proteomes" id="UP001141806"/>
    </source>
</evidence>
<proteinExistence type="predicted"/>
<evidence type="ECO:0000313" key="2">
    <source>
        <dbReference type="EMBL" id="KAJ4970380.1"/>
    </source>
</evidence>
<protein>
    <submittedName>
        <fullName evidence="2">Uncharacterized protein</fullName>
    </submittedName>
</protein>
<dbReference type="OrthoDB" id="1918258at2759"/>